<dbReference type="Proteomes" id="UP000053758">
    <property type="component" value="Unassembled WGS sequence"/>
</dbReference>
<gene>
    <name evidence="2" type="ORF">PAN0_012c4549</name>
</gene>
<protein>
    <submittedName>
        <fullName evidence="2">Uncharacterized protein</fullName>
    </submittedName>
</protein>
<evidence type="ECO:0000313" key="3">
    <source>
        <dbReference type="Proteomes" id="UP000053758"/>
    </source>
</evidence>
<dbReference type="GeneID" id="26305290"/>
<evidence type="ECO:0000256" key="1">
    <source>
        <dbReference type="SAM" id="MobiDB-lite"/>
    </source>
</evidence>
<keyword evidence="3" id="KW-1185">Reference proteome</keyword>
<reference evidence="2" key="1">
    <citation type="submission" date="2014-07" db="EMBL/GenBank/DDBJ databases">
        <title>Draft genome sequence of the yeast Pseudozyma antarctica JCM 10317 known as a producer of lipase B which used in a wide range of industrial applications.</title>
        <authorList>
            <person name="Morita T."/>
            <person name="Saika A."/>
            <person name="Koike H."/>
        </authorList>
    </citation>
    <scope>NUCLEOTIDE SEQUENCE</scope>
    <source>
        <strain evidence="2">JCM 10317</strain>
    </source>
</reference>
<dbReference type="EMBL" id="DF830079">
    <property type="protein sequence ID" value="GAK66327.1"/>
    <property type="molecule type" value="Genomic_DNA"/>
</dbReference>
<dbReference type="HOGENOM" id="CLU_1299540_0_0_1"/>
<proteinExistence type="predicted"/>
<name>A0A081CI31_PSEA2</name>
<sequence>MLVSCWRFAQDSASAAAKRMPRGRDDCGNPYGPSVPRSSVLIFPRFVLASFVVTRANKGLRLRGRTKDELIDLLHEPGARQMTPTQDVGVTAFANIASAHLKRPRSSWENWPRCSLPFRTDFISAFASDAHSALADVYGQFPRRIRSSLQLSMLPWSPSVSNPNADGGMSPRDEHSRGSNGMFRPEWHHSLCCYAAMTPDHPTAERQTYASL</sequence>
<dbReference type="RefSeq" id="XP_014655572.1">
    <property type="nucleotide sequence ID" value="XM_014800086.1"/>
</dbReference>
<feature type="region of interest" description="Disordered" evidence="1">
    <location>
        <begin position="156"/>
        <end position="181"/>
    </location>
</feature>
<dbReference type="AlphaFoldDB" id="A0A081CI31"/>
<accession>A0A081CI31</accession>
<organism evidence="2">
    <name type="scientific">Pseudozyma antarctica</name>
    <name type="common">Yeast</name>
    <name type="synonym">Candida antarctica</name>
    <dbReference type="NCBI Taxonomy" id="84753"/>
    <lineage>
        <taxon>Eukaryota</taxon>
        <taxon>Fungi</taxon>
        <taxon>Dikarya</taxon>
        <taxon>Basidiomycota</taxon>
        <taxon>Ustilaginomycotina</taxon>
        <taxon>Ustilaginomycetes</taxon>
        <taxon>Ustilaginales</taxon>
        <taxon>Ustilaginaceae</taxon>
        <taxon>Moesziomyces</taxon>
    </lineage>
</organism>
<evidence type="ECO:0000313" key="2">
    <source>
        <dbReference type="EMBL" id="GAK66327.1"/>
    </source>
</evidence>